<evidence type="ECO:0000313" key="3">
    <source>
        <dbReference type="Proteomes" id="UP000051521"/>
    </source>
</evidence>
<feature type="transmembrane region" description="Helical" evidence="1">
    <location>
        <begin position="588"/>
        <end position="610"/>
    </location>
</feature>
<gene>
    <name evidence="2" type="ORF">FC38_GL001763</name>
</gene>
<name>A0ABR5PVV8_9LACO</name>
<feature type="transmembrane region" description="Helical" evidence="1">
    <location>
        <begin position="275"/>
        <end position="296"/>
    </location>
</feature>
<dbReference type="Proteomes" id="UP000051521">
    <property type="component" value="Unassembled WGS sequence"/>
</dbReference>
<feature type="transmembrane region" description="Helical" evidence="1">
    <location>
        <begin position="202"/>
        <end position="219"/>
    </location>
</feature>
<keyword evidence="3" id="KW-1185">Reference proteome</keyword>
<evidence type="ECO:0000256" key="1">
    <source>
        <dbReference type="SAM" id="Phobius"/>
    </source>
</evidence>
<reference evidence="2 3" key="1">
    <citation type="journal article" date="2015" name="Genome Announc.">
        <title>Expanding the biotechnology potential of lactobacilli through comparative genomics of 213 strains and associated genera.</title>
        <authorList>
            <person name="Sun Z."/>
            <person name="Harris H.M."/>
            <person name="McCann A."/>
            <person name="Guo C."/>
            <person name="Argimon S."/>
            <person name="Zhang W."/>
            <person name="Yang X."/>
            <person name="Jeffery I.B."/>
            <person name="Cooney J.C."/>
            <person name="Kagawa T.F."/>
            <person name="Liu W."/>
            <person name="Song Y."/>
            <person name="Salvetti E."/>
            <person name="Wrobel A."/>
            <person name="Rasinkangas P."/>
            <person name="Parkhill J."/>
            <person name="Rea M.C."/>
            <person name="O'Sullivan O."/>
            <person name="Ritari J."/>
            <person name="Douillard F.P."/>
            <person name="Paul Ross R."/>
            <person name="Yang R."/>
            <person name="Briner A.E."/>
            <person name="Felis G.E."/>
            <person name="de Vos W.M."/>
            <person name="Barrangou R."/>
            <person name="Klaenhammer T.R."/>
            <person name="Caufield P.W."/>
            <person name="Cui Y."/>
            <person name="Zhang H."/>
            <person name="O'Toole P.W."/>
        </authorList>
    </citation>
    <scope>NUCLEOTIDE SEQUENCE [LARGE SCALE GENOMIC DNA]</scope>
    <source>
        <strain evidence="2 3">DSM 23908</strain>
    </source>
</reference>
<keyword evidence="1" id="KW-0472">Membrane</keyword>
<feature type="transmembrane region" description="Helical" evidence="1">
    <location>
        <begin position="239"/>
        <end position="263"/>
    </location>
</feature>
<keyword evidence="1" id="KW-1133">Transmembrane helix</keyword>
<organism evidence="2 3">
    <name type="scientific">Lactobacillus gigeriorum DSM 23908 = CRBIP 24.85</name>
    <dbReference type="NCBI Taxonomy" id="1423751"/>
    <lineage>
        <taxon>Bacteria</taxon>
        <taxon>Bacillati</taxon>
        <taxon>Bacillota</taxon>
        <taxon>Bacilli</taxon>
        <taxon>Lactobacillales</taxon>
        <taxon>Lactobacillaceae</taxon>
        <taxon>Lactobacillus</taxon>
    </lineage>
</organism>
<feature type="transmembrane region" description="Helical" evidence="1">
    <location>
        <begin position="543"/>
        <end position="567"/>
    </location>
</feature>
<sequence>MVITIVAFIVFLGIVKEYDAESIPNTTTSIQINSDSHHTNKSKLFSDITKLTKQGNYRLTLVRIVNVNGKKDKYVYSFNPSQKQIFSLYRNANIKKLNQKELQLTDFQGSYYTNAKKAQLAELQRYLNKSGLHYTTSKMSLLVAIKNNLALISYLPIVFSIFSILLIIMFIEKIAQLKKYAVLKLNGLNLWQILRRDLGHDYLFFIGSLLVVLFAYSIYLTTSLNKTGWILVSKYNFAIMLLILAFYLLLDLISYSCLMVVELYPALKGKSYTKLFVIAGYLLKASLVILVTINLFSLNNKVNSFIQDQNVMKMWINHHSGYTIQFADISNISHSEENKLGRLTRKLINHLDGVILAKNAQEFHPPIRDVAPENGNVLIVNRNYLNFNQVNSPTHQKIDSQALKPDELNILIPSSRMDQIKQFSKEIISFIAFQNELPGSNKQANKKLHYLEYASGQDVFNYTIGKDIQDSISHDPIIVIDDNCFADNFYFAAASQGMIQFSNLKQLQSNIKRFSLENYITGITDAKTRLSNFNIEQSRQISLVAFIILISLSQLLLIIAFISLAFLQKQRLKMAITKIFGQSNRKTIFNFWVTNLVGDSLLILALLVLSHQNWPSLLYLLPYLVIETGVIWLLALRAQQQLLVTLNHGN</sequence>
<accession>A0ABR5PVV8</accession>
<dbReference type="EMBL" id="AYZO01000008">
    <property type="protein sequence ID" value="KRN13843.1"/>
    <property type="molecule type" value="Genomic_DNA"/>
</dbReference>
<keyword evidence="1" id="KW-0812">Transmembrane</keyword>
<evidence type="ECO:0008006" key="4">
    <source>
        <dbReference type="Google" id="ProtNLM"/>
    </source>
</evidence>
<comment type="caution">
    <text evidence="2">The sequence shown here is derived from an EMBL/GenBank/DDBJ whole genome shotgun (WGS) entry which is preliminary data.</text>
</comment>
<feature type="transmembrane region" description="Helical" evidence="1">
    <location>
        <begin position="616"/>
        <end position="636"/>
    </location>
</feature>
<protein>
    <recommendedName>
        <fullName evidence="4">Bacteriocin-associated integral membrane protein</fullName>
    </recommendedName>
</protein>
<feature type="transmembrane region" description="Helical" evidence="1">
    <location>
        <begin position="149"/>
        <end position="171"/>
    </location>
</feature>
<proteinExistence type="predicted"/>
<evidence type="ECO:0000313" key="2">
    <source>
        <dbReference type="EMBL" id="KRN13843.1"/>
    </source>
</evidence>